<reference evidence="9" key="1">
    <citation type="submission" date="2015-11" db="EMBL/GenBank/DDBJ databases">
        <title>De novo transcriptome assembly of four potential Pierce s Disease insect vectors from Arizona vineyards.</title>
        <authorList>
            <person name="Tassone E.E."/>
        </authorList>
    </citation>
    <scope>NUCLEOTIDE SEQUENCE</scope>
</reference>
<dbReference type="GO" id="GO:0036064">
    <property type="term" value="C:ciliary basal body"/>
    <property type="evidence" value="ECO:0007669"/>
    <property type="project" value="TreeGrafter"/>
</dbReference>
<dbReference type="GO" id="GO:0060271">
    <property type="term" value="P:cilium assembly"/>
    <property type="evidence" value="ECO:0007669"/>
    <property type="project" value="TreeGrafter"/>
</dbReference>
<gene>
    <name evidence="9" type="ORF">g.17881</name>
</gene>
<dbReference type="GO" id="GO:0005930">
    <property type="term" value="C:axoneme"/>
    <property type="evidence" value="ECO:0007669"/>
    <property type="project" value="TreeGrafter"/>
</dbReference>
<proteinExistence type="inferred from homology"/>
<dbReference type="EMBL" id="GECZ01030823">
    <property type="protein sequence ID" value="JAS38946.1"/>
    <property type="molecule type" value="Transcribed_RNA"/>
</dbReference>
<evidence type="ECO:0000256" key="3">
    <source>
        <dbReference type="ARBA" id="ARBA00023054"/>
    </source>
</evidence>
<name>A0A1B6ELY9_9HEMI</name>
<dbReference type="Pfam" id="PF13870">
    <property type="entry name" value="CCDC113_CCDC96_CC"/>
    <property type="match status" value="1"/>
</dbReference>
<evidence type="ECO:0000256" key="6">
    <source>
        <dbReference type="ARBA" id="ARBA00044798"/>
    </source>
</evidence>
<evidence type="ECO:0000256" key="4">
    <source>
        <dbReference type="ARBA" id="ARBA00023273"/>
    </source>
</evidence>
<evidence type="ECO:0000256" key="1">
    <source>
        <dbReference type="ARBA" id="ARBA00004138"/>
    </source>
</evidence>
<keyword evidence="3 7" id="KW-0175">Coiled coil</keyword>
<evidence type="ECO:0000256" key="5">
    <source>
        <dbReference type="ARBA" id="ARBA00044506"/>
    </source>
</evidence>
<keyword evidence="2" id="KW-0970">Cilium biogenesis/degradation</keyword>
<dbReference type="PANTHER" id="PTHR15654:SF2">
    <property type="entry name" value="COILED-COIL DOMAIN-CONTAINING PROTEIN 113"/>
    <property type="match status" value="1"/>
</dbReference>
<evidence type="ECO:0000256" key="2">
    <source>
        <dbReference type="ARBA" id="ARBA00022794"/>
    </source>
</evidence>
<evidence type="ECO:0000259" key="8">
    <source>
        <dbReference type="Pfam" id="PF13870"/>
    </source>
</evidence>
<organism evidence="9">
    <name type="scientific">Cuerna arida</name>
    <dbReference type="NCBI Taxonomy" id="1464854"/>
    <lineage>
        <taxon>Eukaryota</taxon>
        <taxon>Metazoa</taxon>
        <taxon>Ecdysozoa</taxon>
        <taxon>Arthropoda</taxon>
        <taxon>Hexapoda</taxon>
        <taxon>Insecta</taxon>
        <taxon>Pterygota</taxon>
        <taxon>Neoptera</taxon>
        <taxon>Paraneoptera</taxon>
        <taxon>Hemiptera</taxon>
        <taxon>Auchenorrhyncha</taxon>
        <taxon>Membracoidea</taxon>
        <taxon>Cicadellidae</taxon>
        <taxon>Cicadellinae</taxon>
        <taxon>Proconiini</taxon>
        <taxon>Cuerna</taxon>
    </lineage>
</organism>
<dbReference type="InterPro" id="IPR025254">
    <property type="entry name" value="CCDC113/CCDC96_CC"/>
</dbReference>
<sequence length="220" mass="25884">MKLKTKTYQTEYSRMKSQQQQKLELRERLHPVDLDKLQIENQELLQVLDFKTRDLLDLKRTVGRRGQNLVSLKSKLNDTILSLKNMGQDIKQKEAKYTFTENKEAQNLNDLLTAEVLNQSIKKLNSTFKSPDVHSYLKMEMNLNELRTEQQVWERRCRNQRQTIILLEHQLKQAAPVSYSRSRSTFRTTRSFSSKSADSTLKQRDKVNFPHATPTTPMLL</sequence>
<comment type="subcellular location">
    <subcellularLocation>
        <location evidence="1">Cell projection</location>
        <location evidence="1">Cilium</location>
    </subcellularLocation>
</comment>
<protein>
    <recommendedName>
        <fullName evidence="6">Cilia- and flagella-associated protein 263</fullName>
    </recommendedName>
</protein>
<feature type="coiled-coil region" evidence="7">
    <location>
        <begin position="136"/>
        <end position="163"/>
    </location>
</feature>
<accession>A0A1B6ELY9</accession>
<dbReference type="AlphaFoldDB" id="A0A1B6ELY9"/>
<dbReference type="InterPro" id="IPR051885">
    <property type="entry name" value="CC_CF"/>
</dbReference>
<evidence type="ECO:0000256" key="7">
    <source>
        <dbReference type="SAM" id="Coils"/>
    </source>
</evidence>
<keyword evidence="4" id="KW-0966">Cell projection</keyword>
<evidence type="ECO:0000313" key="9">
    <source>
        <dbReference type="EMBL" id="JAS38946.1"/>
    </source>
</evidence>
<dbReference type="PANTHER" id="PTHR15654">
    <property type="entry name" value="COILED-COIL DOMAIN-CONTAINING PROTEIN 113-RELATED"/>
    <property type="match status" value="1"/>
</dbReference>
<feature type="domain" description="CCDC113/CCDC96 coiled-coil" evidence="8">
    <location>
        <begin position="2"/>
        <end position="163"/>
    </location>
</feature>
<comment type="similarity">
    <text evidence="5">Belongs to the CFAP263 family.</text>
</comment>